<dbReference type="RefSeq" id="WP_307481244.1">
    <property type="nucleotide sequence ID" value="NZ_JAUTBF010000001.1"/>
</dbReference>
<accession>A0ABU0TSK2</accession>
<protein>
    <submittedName>
        <fullName evidence="2">DNA-binding transcriptional regulator YafY</fullName>
    </submittedName>
</protein>
<dbReference type="InterPro" id="IPR026881">
    <property type="entry name" value="WYL_dom"/>
</dbReference>
<keyword evidence="3" id="KW-1185">Reference proteome</keyword>
<dbReference type="GO" id="GO:0003677">
    <property type="term" value="F:DNA binding"/>
    <property type="evidence" value="ECO:0007669"/>
    <property type="project" value="UniProtKB-KW"/>
</dbReference>
<sequence>MTFAYVDMHGTASRRRGEPHRHVHLDAHWYLLCWDLDRAGWRVFRTDRITDLTRTGRHHAPRPLPADTALAYLRSGLS</sequence>
<dbReference type="PANTHER" id="PTHR34580">
    <property type="match status" value="1"/>
</dbReference>
<evidence type="ECO:0000313" key="3">
    <source>
        <dbReference type="Proteomes" id="UP001226691"/>
    </source>
</evidence>
<comment type="caution">
    <text evidence="2">The sequence shown here is derived from an EMBL/GenBank/DDBJ whole genome shotgun (WGS) entry which is preliminary data.</text>
</comment>
<dbReference type="PANTHER" id="PTHR34580:SF3">
    <property type="entry name" value="PROTEIN PAFB"/>
    <property type="match status" value="1"/>
</dbReference>
<gene>
    <name evidence="2" type="ORF">QE412_001221</name>
</gene>
<evidence type="ECO:0000259" key="1">
    <source>
        <dbReference type="Pfam" id="PF13280"/>
    </source>
</evidence>
<organism evidence="2 3">
    <name type="scientific">Microbacterium trichothecenolyticum</name>
    <name type="common">Aureobacterium trichothecenolyticum</name>
    <dbReference type="NCBI Taxonomy" id="69370"/>
    <lineage>
        <taxon>Bacteria</taxon>
        <taxon>Bacillati</taxon>
        <taxon>Actinomycetota</taxon>
        <taxon>Actinomycetes</taxon>
        <taxon>Micrococcales</taxon>
        <taxon>Microbacteriaceae</taxon>
        <taxon>Microbacterium</taxon>
    </lineage>
</organism>
<name>A0ABU0TSK2_MICTR</name>
<reference evidence="2 3" key="1">
    <citation type="submission" date="2023-07" db="EMBL/GenBank/DDBJ databases">
        <title>Functional and genomic diversity of the sorghum phyllosphere microbiome.</title>
        <authorList>
            <person name="Shade A."/>
        </authorList>
    </citation>
    <scope>NUCLEOTIDE SEQUENCE [LARGE SCALE GENOMIC DNA]</scope>
    <source>
        <strain evidence="2 3">SORGH_AS_1207</strain>
    </source>
</reference>
<dbReference type="PROSITE" id="PS52050">
    <property type="entry name" value="WYL"/>
    <property type="match status" value="1"/>
</dbReference>
<proteinExistence type="predicted"/>
<dbReference type="Proteomes" id="UP001226691">
    <property type="component" value="Unassembled WGS sequence"/>
</dbReference>
<feature type="domain" description="WYL" evidence="1">
    <location>
        <begin position="2"/>
        <end position="53"/>
    </location>
</feature>
<dbReference type="EMBL" id="JAUTBF010000001">
    <property type="protein sequence ID" value="MDQ1122648.1"/>
    <property type="molecule type" value="Genomic_DNA"/>
</dbReference>
<dbReference type="Pfam" id="PF13280">
    <property type="entry name" value="WYL"/>
    <property type="match status" value="1"/>
</dbReference>
<evidence type="ECO:0000313" key="2">
    <source>
        <dbReference type="EMBL" id="MDQ1122648.1"/>
    </source>
</evidence>
<dbReference type="InterPro" id="IPR051534">
    <property type="entry name" value="CBASS_pafABC_assoc_protein"/>
</dbReference>
<keyword evidence="2" id="KW-0238">DNA-binding</keyword>